<keyword evidence="3 5" id="KW-0687">Ribonucleoprotein</keyword>
<sequence>MATGTPAADLRELTEDELVARLRESKEELFNLRFQMATGQLQNNRRLRVVRHEIARIYTVMRERELGLATGPADKGDAA</sequence>
<evidence type="ECO:0000313" key="9">
    <source>
        <dbReference type="Proteomes" id="UP000221961"/>
    </source>
</evidence>
<dbReference type="PANTHER" id="PTHR10916:SF0">
    <property type="entry name" value="LARGE RIBOSOMAL SUBUNIT PROTEIN UL29C"/>
    <property type="match status" value="1"/>
</dbReference>
<dbReference type="PROSITE" id="PS00579">
    <property type="entry name" value="RIBOSOMAL_L29"/>
    <property type="match status" value="1"/>
</dbReference>
<evidence type="ECO:0000256" key="3">
    <source>
        <dbReference type="ARBA" id="ARBA00023274"/>
    </source>
</evidence>
<reference evidence="7 8" key="1">
    <citation type="submission" date="2016-04" db="EMBL/GenBank/DDBJ databases">
        <authorList>
            <person name="Evans L.H."/>
            <person name="Alamgir A."/>
            <person name="Owens N."/>
            <person name="Weber N.D."/>
            <person name="Virtaneva K."/>
            <person name="Barbian K."/>
            <person name="Babar A."/>
            <person name="Rosenke K."/>
        </authorList>
    </citation>
    <scope>NUCLEOTIDE SEQUENCE [LARGE SCALE GENOMIC DNA]</scope>
    <source>
        <strain evidence="7 8">IFM 0406</strain>
    </source>
</reference>
<dbReference type="PANTHER" id="PTHR10916">
    <property type="entry name" value="60S RIBOSOMAL PROTEIN L35/50S RIBOSOMAL PROTEIN L29"/>
    <property type="match status" value="1"/>
</dbReference>
<dbReference type="FunFam" id="1.10.287.310:FF:000001">
    <property type="entry name" value="50S ribosomal protein L29"/>
    <property type="match status" value="1"/>
</dbReference>
<dbReference type="Proteomes" id="UP000221961">
    <property type="component" value="Chromosome"/>
</dbReference>
<dbReference type="GeneID" id="88356813"/>
<name>A0A161X7V9_9NOCA</name>
<evidence type="ECO:0000256" key="1">
    <source>
        <dbReference type="ARBA" id="ARBA00009254"/>
    </source>
</evidence>
<comment type="similarity">
    <text evidence="1 5">Belongs to the universal ribosomal protein uL29 family.</text>
</comment>
<dbReference type="Gene3D" id="1.10.287.310">
    <property type="match status" value="1"/>
</dbReference>
<keyword evidence="8" id="KW-1185">Reference proteome</keyword>
<gene>
    <name evidence="5" type="primary">rpmC</name>
    <name evidence="7" type="ORF">AWN90_15405</name>
    <name evidence="6" type="ORF">CRH09_05100</name>
</gene>
<dbReference type="STRING" id="455432.AWN90_15405"/>
<dbReference type="EMBL" id="CP023778">
    <property type="protein sequence ID" value="ATL65679.1"/>
    <property type="molecule type" value="Genomic_DNA"/>
</dbReference>
<dbReference type="InterPro" id="IPR050063">
    <property type="entry name" value="Ribosomal_protein_uL29"/>
</dbReference>
<evidence type="ECO:0000256" key="5">
    <source>
        <dbReference type="HAMAP-Rule" id="MF_00374"/>
    </source>
</evidence>
<proteinExistence type="inferred from homology"/>
<organism evidence="7 8">
    <name type="scientific">Nocardia terpenica</name>
    <dbReference type="NCBI Taxonomy" id="455432"/>
    <lineage>
        <taxon>Bacteria</taxon>
        <taxon>Bacillati</taxon>
        <taxon>Actinomycetota</taxon>
        <taxon>Actinomycetes</taxon>
        <taxon>Mycobacteriales</taxon>
        <taxon>Nocardiaceae</taxon>
        <taxon>Nocardia</taxon>
    </lineage>
</organism>
<keyword evidence="2 5" id="KW-0689">Ribosomal protein</keyword>
<dbReference type="OrthoDB" id="9815192at2"/>
<dbReference type="HAMAP" id="MF_00374">
    <property type="entry name" value="Ribosomal_uL29"/>
    <property type="match status" value="1"/>
</dbReference>
<protein>
    <recommendedName>
        <fullName evidence="4 5">Large ribosomal subunit protein uL29</fullName>
    </recommendedName>
</protein>
<evidence type="ECO:0000256" key="4">
    <source>
        <dbReference type="ARBA" id="ARBA00035204"/>
    </source>
</evidence>
<evidence type="ECO:0000313" key="6">
    <source>
        <dbReference type="EMBL" id="ATL65679.1"/>
    </source>
</evidence>
<dbReference type="NCBIfam" id="TIGR00012">
    <property type="entry name" value="L29"/>
    <property type="match status" value="1"/>
</dbReference>
<dbReference type="KEGG" id="ntp:CRH09_05100"/>
<accession>A0A161X7V9</accession>
<dbReference type="EMBL" id="LWGR01000021">
    <property type="protein sequence ID" value="KZM69108.1"/>
    <property type="molecule type" value="Genomic_DNA"/>
</dbReference>
<dbReference type="GO" id="GO:0006412">
    <property type="term" value="P:translation"/>
    <property type="evidence" value="ECO:0007669"/>
    <property type="project" value="UniProtKB-UniRule"/>
</dbReference>
<evidence type="ECO:0000256" key="2">
    <source>
        <dbReference type="ARBA" id="ARBA00022980"/>
    </source>
</evidence>
<evidence type="ECO:0000313" key="8">
    <source>
        <dbReference type="Proteomes" id="UP000076512"/>
    </source>
</evidence>
<dbReference type="Proteomes" id="UP000076512">
    <property type="component" value="Unassembled WGS sequence"/>
</dbReference>
<dbReference type="GO" id="GO:0003735">
    <property type="term" value="F:structural constituent of ribosome"/>
    <property type="evidence" value="ECO:0007669"/>
    <property type="project" value="InterPro"/>
</dbReference>
<dbReference type="InterPro" id="IPR018254">
    <property type="entry name" value="Ribosomal_uL29_CS"/>
</dbReference>
<dbReference type="InterPro" id="IPR036049">
    <property type="entry name" value="Ribosomal_uL29_sf"/>
</dbReference>
<dbReference type="AlphaFoldDB" id="A0A161X7V9"/>
<dbReference type="GO" id="GO:0022625">
    <property type="term" value="C:cytosolic large ribosomal subunit"/>
    <property type="evidence" value="ECO:0007669"/>
    <property type="project" value="TreeGrafter"/>
</dbReference>
<dbReference type="RefSeq" id="WP_067581282.1">
    <property type="nucleotide sequence ID" value="NZ_CP023778.1"/>
</dbReference>
<evidence type="ECO:0000313" key="7">
    <source>
        <dbReference type="EMBL" id="KZM69108.1"/>
    </source>
</evidence>
<reference evidence="6 9" key="2">
    <citation type="submission" date="2017-10" db="EMBL/GenBank/DDBJ databases">
        <title>Comparative genomics between pathogenic Norcardia.</title>
        <authorList>
            <person name="Zeng L."/>
        </authorList>
    </citation>
    <scope>NUCLEOTIDE SEQUENCE [LARGE SCALE GENOMIC DNA]</scope>
    <source>
        <strain evidence="6 9">NC_YFY_NT001</strain>
    </source>
</reference>
<dbReference type="CDD" id="cd00427">
    <property type="entry name" value="Ribosomal_L29_HIP"/>
    <property type="match status" value="1"/>
</dbReference>
<dbReference type="InterPro" id="IPR001854">
    <property type="entry name" value="Ribosomal_uL29"/>
</dbReference>
<dbReference type="SUPFAM" id="SSF46561">
    <property type="entry name" value="Ribosomal protein L29 (L29p)"/>
    <property type="match status" value="1"/>
</dbReference>
<dbReference type="Pfam" id="PF00831">
    <property type="entry name" value="Ribosomal_L29"/>
    <property type="match status" value="1"/>
</dbReference>